<gene>
    <name evidence="1" type="ORF">SAMN05444371_2901</name>
</gene>
<organism evidence="1 2">
    <name type="scientific">Epilithonimonas mollis</name>
    <dbReference type="NCBI Taxonomy" id="216903"/>
    <lineage>
        <taxon>Bacteria</taxon>
        <taxon>Pseudomonadati</taxon>
        <taxon>Bacteroidota</taxon>
        <taxon>Flavobacteriia</taxon>
        <taxon>Flavobacteriales</taxon>
        <taxon>Weeksellaceae</taxon>
        <taxon>Chryseobacterium group</taxon>
        <taxon>Epilithonimonas</taxon>
    </lineage>
</organism>
<proteinExistence type="predicted"/>
<name>A0A1M6TI48_9FLAO</name>
<dbReference type="EMBL" id="FRAM01000003">
    <property type="protein sequence ID" value="SHK56772.1"/>
    <property type="molecule type" value="Genomic_DNA"/>
</dbReference>
<dbReference type="Proteomes" id="UP000184498">
    <property type="component" value="Unassembled WGS sequence"/>
</dbReference>
<evidence type="ECO:0008006" key="3">
    <source>
        <dbReference type="Google" id="ProtNLM"/>
    </source>
</evidence>
<accession>A0A1M6TI48</accession>
<reference evidence="2" key="1">
    <citation type="submission" date="2016-11" db="EMBL/GenBank/DDBJ databases">
        <authorList>
            <person name="Varghese N."/>
            <person name="Submissions S."/>
        </authorList>
    </citation>
    <scope>NUCLEOTIDE SEQUENCE [LARGE SCALE GENOMIC DNA]</scope>
    <source>
        <strain evidence="2">DSM 18016</strain>
    </source>
</reference>
<evidence type="ECO:0000313" key="2">
    <source>
        <dbReference type="Proteomes" id="UP000184498"/>
    </source>
</evidence>
<dbReference type="AlphaFoldDB" id="A0A1M6TI48"/>
<dbReference type="RefSeq" id="WP_072999306.1">
    <property type="nucleotide sequence ID" value="NZ_FRAM01000003.1"/>
</dbReference>
<dbReference type="OrthoDB" id="1268989at2"/>
<evidence type="ECO:0000313" key="1">
    <source>
        <dbReference type="EMBL" id="SHK56772.1"/>
    </source>
</evidence>
<sequence>MSRKKREYLSSELMNSFAKIYGFEDKLKAFEIRDFLEDYLSDDLFSEIDTINLKERVLVLRIKSPLLKNDFRMRKTFFLKKFREVLKDESLINDLLIL</sequence>
<protein>
    <recommendedName>
        <fullName evidence="3">DUF721 domain-containing protein</fullName>
    </recommendedName>
</protein>
<keyword evidence="2" id="KW-1185">Reference proteome</keyword>